<dbReference type="EMBL" id="WIWS01000005">
    <property type="protein sequence ID" value="KAF3227927.1"/>
    <property type="molecule type" value="Genomic_DNA"/>
</dbReference>
<sequence length="143" mass="15868">MYQFEIRNCGVDVVYLHCTFDRDPTNPMQQLFQGTRLLRLAYHNSRYASTTLATKSLLQFLQEKSPQTTIRIRSKQFSSSRLPSSNPPKNGKEAKLNPDKIKGPGGLTLTQIGKLVQDNAARDRAHQASEKSSGGTGGQSSKK</sequence>
<evidence type="ECO:0000313" key="4">
    <source>
        <dbReference type="EMBL" id="KAF3231485.1"/>
    </source>
</evidence>
<proteinExistence type="predicted"/>
<evidence type="ECO:0000313" key="6">
    <source>
        <dbReference type="Proteomes" id="UP000483672"/>
    </source>
</evidence>
<evidence type="ECO:0000313" key="3">
    <source>
        <dbReference type="EMBL" id="KAF3227927.1"/>
    </source>
</evidence>
<organism evidence="3 5">
    <name type="scientific">Orbilia oligospora</name>
    <name type="common">Nematode-trapping fungus</name>
    <name type="synonym">Arthrobotrys oligospora</name>
    <dbReference type="NCBI Taxonomy" id="2813651"/>
    <lineage>
        <taxon>Eukaryota</taxon>
        <taxon>Fungi</taxon>
        <taxon>Dikarya</taxon>
        <taxon>Ascomycota</taxon>
        <taxon>Pezizomycotina</taxon>
        <taxon>Orbiliomycetes</taxon>
        <taxon>Orbiliales</taxon>
        <taxon>Orbiliaceae</taxon>
        <taxon>Orbilia</taxon>
    </lineage>
</organism>
<dbReference type="Proteomes" id="UP000472727">
    <property type="component" value="Unassembled WGS sequence"/>
</dbReference>
<feature type="compositionally biased region" description="Basic and acidic residues" evidence="1">
    <location>
        <begin position="120"/>
        <end position="129"/>
    </location>
</feature>
<evidence type="ECO:0000256" key="1">
    <source>
        <dbReference type="SAM" id="MobiDB-lite"/>
    </source>
</evidence>
<feature type="region of interest" description="Disordered" evidence="1">
    <location>
        <begin position="69"/>
        <end position="143"/>
    </location>
</feature>
<comment type="caution">
    <text evidence="3">The sequence shown here is derived from an EMBL/GenBank/DDBJ whole genome shotgun (WGS) entry which is preliminary data.</text>
</comment>
<protein>
    <submittedName>
        <fullName evidence="3">Uncharacterized protein</fullName>
    </submittedName>
</protein>
<gene>
    <name evidence="3" type="ORF">TWF106_008331</name>
    <name evidence="4" type="ORF">TWF191_005554</name>
    <name evidence="2" type="ORF">TWF679_007826</name>
</gene>
<dbReference type="OrthoDB" id="2396745at2759"/>
<feature type="compositionally biased region" description="Polar residues" evidence="1">
    <location>
        <begin position="69"/>
        <end position="88"/>
    </location>
</feature>
<dbReference type="EMBL" id="WIWT01000048">
    <property type="protein sequence ID" value="KAF3208186.1"/>
    <property type="molecule type" value="Genomic_DNA"/>
</dbReference>
<evidence type="ECO:0000313" key="2">
    <source>
        <dbReference type="EMBL" id="KAF3208186.1"/>
    </source>
</evidence>
<dbReference type="Proteomes" id="UP000614610">
    <property type="component" value="Unassembled WGS sequence"/>
</dbReference>
<dbReference type="Proteomes" id="UP000483672">
    <property type="component" value="Unassembled WGS sequence"/>
</dbReference>
<evidence type="ECO:0000313" key="5">
    <source>
        <dbReference type="Proteomes" id="UP000472727"/>
    </source>
</evidence>
<dbReference type="AlphaFoldDB" id="A0A6G1MI61"/>
<accession>A0A6G1MI61</accession>
<name>A0A6G1MI61_ORBOL</name>
<reference evidence="5 6" key="1">
    <citation type="submission" date="2019-06" db="EMBL/GenBank/DDBJ databases">
        <authorList>
            <person name="Palmer J.M."/>
        </authorList>
    </citation>
    <scope>NUCLEOTIDE SEQUENCE [LARGE SCALE GENOMIC DNA]</scope>
    <source>
        <strain evidence="3 5">TWF106</strain>
        <strain evidence="4 6">TWF191</strain>
        <strain evidence="2">TWF679</strain>
    </source>
</reference>
<feature type="compositionally biased region" description="Gly residues" evidence="1">
    <location>
        <begin position="134"/>
        <end position="143"/>
    </location>
</feature>
<dbReference type="EMBL" id="WIPF01000003">
    <property type="protein sequence ID" value="KAF3231485.1"/>
    <property type="molecule type" value="Genomic_DNA"/>
</dbReference>
<feature type="compositionally biased region" description="Basic and acidic residues" evidence="1">
    <location>
        <begin position="90"/>
        <end position="102"/>
    </location>
</feature>